<gene>
    <name evidence="6" type="ORF">PVNG_02396</name>
</gene>
<evidence type="ECO:0000313" key="7">
    <source>
        <dbReference type="Proteomes" id="UP000053239"/>
    </source>
</evidence>
<evidence type="ECO:0000256" key="1">
    <source>
        <dbReference type="ARBA" id="ARBA00009528"/>
    </source>
</evidence>
<accession>A0A0J9W6Q1</accession>
<keyword evidence="2" id="KW-0031">Aminopeptidase</keyword>
<evidence type="ECO:0000313" key="6">
    <source>
        <dbReference type="EMBL" id="KMZ96258.1"/>
    </source>
</evidence>
<comment type="similarity">
    <text evidence="1">Belongs to the peptidase M17 family.</text>
</comment>
<dbReference type="EMBL" id="KQ235637">
    <property type="protein sequence ID" value="KMZ96258.1"/>
    <property type="molecule type" value="Genomic_DNA"/>
</dbReference>
<feature type="domain" description="Cytosol aminopeptidase" evidence="5">
    <location>
        <begin position="2"/>
        <end position="86"/>
    </location>
</feature>
<proteinExistence type="inferred from homology"/>
<dbReference type="SUPFAM" id="SSF53187">
    <property type="entry name" value="Zn-dependent exopeptidases"/>
    <property type="match status" value="1"/>
</dbReference>
<keyword evidence="4" id="KW-0378">Hydrolase</keyword>
<evidence type="ECO:0000256" key="4">
    <source>
        <dbReference type="ARBA" id="ARBA00022801"/>
    </source>
</evidence>
<dbReference type="GO" id="GO:0070006">
    <property type="term" value="F:metalloaminopeptidase activity"/>
    <property type="evidence" value="ECO:0007669"/>
    <property type="project" value="InterPro"/>
</dbReference>
<reference evidence="6 7" key="1">
    <citation type="submission" date="2011-09" db="EMBL/GenBank/DDBJ databases">
        <title>The Genome Sequence of Plasmodium vivax North Korean.</title>
        <authorList>
            <consortium name="The Broad Institute Genome Sequencing Platform"/>
            <consortium name="The Broad Institute Genome Sequencing Center for Infectious Disease"/>
            <person name="Neafsey D."/>
            <person name="Carlton J."/>
            <person name="Barnwell J."/>
            <person name="Collins W."/>
            <person name="Escalante A."/>
            <person name="Mullikin J."/>
            <person name="Saul A."/>
            <person name="Guigo R."/>
            <person name="Camara F."/>
            <person name="Young S.K."/>
            <person name="Zeng Q."/>
            <person name="Gargeya S."/>
            <person name="Fitzgerald M."/>
            <person name="Haas B."/>
            <person name="Abouelleil A."/>
            <person name="Alvarado L."/>
            <person name="Arachchi H.M."/>
            <person name="Berlin A."/>
            <person name="Brown A."/>
            <person name="Chapman S.B."/>
            <person name="Chen Z."/>
            <person name="Dunbar C."/>
            <person name="Freedman E."/>
            <person name="Gearin G."/>
            <person name="Gellesch M."/>
            <person name="Goldberg J."/>
            <person name="Griggs A."/>
            <person name="Gujja S."/>
            <person name="Heiman D."/>
            <person name="Howarth C."/>
            <person name="Larson L."/>
            <person name="Lui A."/>
            <person name="MacDonald P.J.P."/>
            <person name="Montmayeur A."/>
            <person name="Murphy C."/>
            <person name="Neiman D."/>
            <person name="Pearson M."/>
            <person name="Priest M."/>
            <person name="Roberts A."/>
            <person name="Saif S."/>
            <person name="Shea T."/>
            <person name="Shenoy N."/>
            <person name="Sisk P."/>
            <person name="Stolte C."/>
            <person name="Sykes S."/>
            <person name="Wortman J."/>
            <person name="Nusbaum C."/>
            <person name="Birren B."/>
        </authorList>
    </citation>
    <scope>NUCLEOTIDE SEQUENCE [LARGE SCALE GENOMIC DNA]</scope>
    <source>
        <strain evidence="6 7">North Korean</strain>
    </source>
</reference>
<dbReference type="PANTHER" id="PTHR11963:SF23">
    <property type="entry name" value="CYTOSOL AMINOPEPTIDASE"/>
    <property type="match status" value="1"/>
</dbReference>
<dbReference type="GO" id="GO:0005737">
    <property type="term" value="C:cytoplasm"/>
    <property type="evidence" value="ECO:0007669"/>
    <property type="project" value="InterPro"/>
</dbReference>
<keyword evidence="3" id="KW-0645">Protease</keyword>
<name>A0A0J9W6Q1_PLAVI</name>
<organism evidence="6 7">
    <name type="scientific">Plasmodium vivax North Korean</name>
    <dbReference type="NCBI Taxonomy" id="1035514"/>
    <lineage>
        <taxon>Eukaryota</taxon>
        <taxon>Sar</taxon>
        <taxon>Alveolata</taxon>
        <taxon>Apicomplexa</taxon>
        <taxon>Aconoidasida</taxon>
        <taxon>Haemosporida</taxon>
        <taxon>Plasmodiidae</taxon>
        <taxon>Plasmodium</taxon>
        <taxon>Plasmodium (Plasmodium)</taxon>
    </lineage>
</organism>
<dbReference type="AlphaFoldDB" id="A0A0J9W6Q1"/>
<dbReference type="GO" id="GO:0006508">
    <property type="term" value="P:proteolysis"/>
    <property type="evidence" value="ECO:0007669"/>
    <property type="project" value="UniProtKB-KW"/>
</dbReference>
<sequence length="136" mass="14857">MCFDTGGLSLKTGSYMKDMKFDMSGASISASIFFALAQHGFSKNCEFMVALPIAENLIGPESVKVDSVIESFSGKTVEITNTDAEGEDLWRLPLDDYYLKELKSGIADIKSAAKTGTIYFYIRGLLAEESKTLQGK</sequence>
<dbReference type="Gene3D" id="3.40.630.10">
    <property type="entry name" value="Zn peptidases"/>
    <property type="match status" value="1"/>
</dbReference>
<dbReference type="InterPro" id="IPR000819">
    <property type="entry name" value="Peptidase_M17_C"/>
</dbReference>
<dbReference type="PANTHER" id="PTHR11963">
    <property type="entry name" value="LEUCINE AMINOPEPTIDASE-RELATED"/>
    <property type="match status" value="1"/>
</dbReference>
<evidence type="ECO:0000259" key="5">
    <source>
        <dbReference type="Pfam" id="PF00883"/>
    </source>
</evidence>
<dbReference type="PRINTS" id="PR00481">
    <property type="entry name" value="LAMNOPPTDASE"/>
</dbReference>
<dbReference type="Pfam" id="PF00883">
    <property type="entry name" value="Peptidase_M17"/>
    <property type="match status" value="1"/>
</dbReference>
<protein>
    <recommendedName>
        <fullName evidence="5">Cytosol aminopeptidase domain-containing protein</fullName>
    </recommendedName>
</protein>
<evidence type="ECO:0000256" key="2">
    <source>
        <dbReference type="ARBA" id="ARBA00022438"/>
    </source>
</evidence>
<dbReference type="Proteomes" id="UP000053239">
    <property type="component" value="Unassembled WGS sequence"/>
</dbReference>
<evidence type="ECO:0000256" key="3">
    <source>
        <dbReference type="ARBA" id="ARBA00022670"/>
    </source>
</evidence>
<dbReference type="InterPro" id="IPR011356">
    <property type="entry name" value="Leucine_aapep/pepB"/>
</dbReference>
<dbReference type="GO" id="GO:0030145">
    <property type="term" value="F:manganese ion binding"/>
    <property type="evidence" value="ECO:0007669"/>
    <property type="project" value="InterPro"/>
</dbReference>